<dbReference type="EMBL" id="JACRTK010000001">
    <property type="protein sequence ID" value="MBC8589814.1"/>
    <property type="molecule type" value="Genomic_DNA"/>
</dbReference>
<evidence type="ECO:0000256" key="2">
    <source>
        <dbReference type="ARBA" id="ARBA00022448"/>
    </source>
</evidence>
<evidence type="ECO:0000256" key="3">
    <source>
        <dbReference type="ARBA" id="ARBA00022692"/>
    </source>
</evidence>
<feature type="transmembrane region" description="Helical" evidence="6">
    <location>
        <begin position="387"/>
        <end position="405"/>
    </location>
</feature>
<evidence type="ECO:0000256" key="5">
    <source>
        <dbReference type="ARBA" id="ARBA00023136"/>
    </source>
</evidence>
<accession>A0A926IL69</accession>
<dbReference type="GO" id="GO:0005886">
    <property type="term" value="C:plasma membrane"/>
    <property type="evidence" value="ECO:0007669"/>
    <property type="project" value="UniProtKB-SubCell"/>
</dbReference>
<dbReference type="InterPro" id="IPR020846">
    <property type="entry name" value="MFS_dom"/>
</dbReference>
<evidence type="ECO:0000256" key="1">
    <source>
        <dbReference type="ARBA" id="ARBA00004651"/>
    </source>
</evidence>
<dbReference type="PANTHER" id="PTHR23528:SF1">
    <property type="entry name" value="MAJOR FACILITATOR SUPERFAMILY (MFS) PROFILE DOMAIN-CONTAINING PROTEIN"/>
    <property type="match status" value="1"/>
</dbReference>
<keyword evidence="5 6" id="KW-0472">Membrane</keyword>
<reference evidence="8 9" key="1">
    <citation type="submission" date="2020-08" db="EMBL/GenBank/DDBJ databases">
        <title>Genome public.</title>
        <authorList>
            <person name="Liu C."/>
            <person name="Sun Q."/>
        </authorList>
    </citation>
    <scope>NUCLEOTIDE SEQUENCE [LARGE SCALE GENOMIC DNA]</scope>
    <source>
        <strain evidence="8 9">NSJ-26</strain>
    </source>
</reference>
<protein>
    <submittedName>
        <fullName evidence="8">MFS transporter</fullName>
    </submittedName>
</protein>
<dbReference type="Gene3D" id="1.20.1250.20">
    <property type="entry name" value="MFS general substrate transporter like domains"/>
    <property type="match status" value="2"/>
</dbReference>
<gene>
    <name evidence="8" type="ORF">H8689_01485</name>
</gene>
<feature type="transmembrane region" description="Helical" evidence="6">
    <location>
        <begin position="45"/>
        <end position="65"/>
    </location>
</feature>
<sequence length="426" mass="47271">MKLNYKRTFFVGLAFFSICAFWQLYDNIIPLILQDTFGLGETLTGGIMAVDNILALFLLPIFGSLSDKVDTKLGKRMPFILGGTIVAIIFIMLIPYADNTKNFPLFFISLGIVLVAMGTYRSPAVALMPDLTPKPLRSKANAIINLMGSIGGIIALIFIKKLVPEVTNPDYTSVFMAVAIIMILSIGVLVFTIREKKLSKEVAEINIHIDDSDEEEINSKAEMPKEVKRSLYFLLASIFFWFTAYNAVTTAFSRYATRVWGMKGGSFANALMVATGAAILAYIPIGFISSYLGRKRTIISGIILMSISYFSGFLFVEYSPIINIVFAFTGIGWAAINVNSYPMVVEMSRSGDVGKYTGLYYTFSMAAQIFTPILSGLLLENISYRTLFPYSVVFSLLSLLTMSFVKHGDSKPEKKTSKLEHFDFDD</sequence>
<keyword evidence="9" id="KW-1185">Reference proteome</keyword>
<dbReference type="InterPro" id="IPR036259">
    <property type="entry name" value="MFS_trans_sf"/>
</dbReference>
<feature type="transmembrane region" description="Helical" evidence="6">
    <location>
        <begin position="103"/>
        <end position="120"/>
    </location>
</feature>
<feature type="transmembrane region" description="Helical" evidence="6">
    <location>
        <begin position="230"/>
        <end position="247"/>
    </location>
</feature>
<dbReference type="InterPro" id="IPR011701">
    <property type="entry name" value="MFS"/>
</dbReference>
<evidence type="ECO:0000313" key="8">
    <source>
        <dbReference type="EMBL" id="MBC8589814.1"/>
    </source>
</evidence>
<feature type="transmembrane region" description="Helical" evidence="6">
    <location>
        <begin position="77"/>
        <end position="97"/>
    </location>
</feature>
<dbReference type="PANTHER" id="PTHR23528">
    <property type="match status" value="1"/>
</dbReference>
<keyword evidence="4 6" id="KW-1133">Transmembrane helix</keyword>
<comment type="caution">
    <text evidence="8">The sequence shown here is derived from an EMBL/GenBank/DDBJ whole genome shotgun (WGS) entry which is preliminary data.</text>
</comment>
<dbReference type="Proteomes" id="UP000601522">
    <property type="component" value="Unassembled WGS sequence"/>
</dbReference>
<dbReference type="SUPFAM" id="SSF103473">
    <property type="entry name" value="MFS general substrate transporter"/>
    <property type="match status" value="1"/>
</dbReference>
<feature type="transmembrane region" description="Helical" evidence="6">
    <location>
        <begin position="267"/>
        <end position="285"/>
    </location>
</feature>
<name>A0A926IL69_9FIRM</name>
<proteinExistence type="predicted"/>
<dbReference type="AlphaFoldDB" id="A0A926IL69"/>
<dbReference type="GO" id="GO:0022857">
    <property type="term" value="F:transmembrane transporter activity"/>
    <property type="evidence" value="ECO:0007669"/>
    <property type="project" value="InterPro"/>
</dbReference>
<feature type="transmembrane region" description="Helical" evidence="6">
    <location>
        <begin position="140"/>
        <end position="159"/>
    </location>
</feature>
<evidence type="ECO:0000259" key="7">
    <source>
        <dbReference type="PROSITE" id="PS50850"/>
    </source>
</evidence>
<feature type="transmembrane region" description="Helical" evidence="6">
    <location>
        <begin position="171"/>
        <end position="191"/>
    </location>
</feature>
<dbReference type="Pfam" id="PF07690">
    <property type="entry name" value="MFS_1"/>
    <property type="match status" value="1"/>
</dbReference>
<organism evidence="8 9">
    <name type="scientific">Wansuia hejianensis</name>
    <dbReference type="NCBI Taxonomy" id="2763667"/>
    <lineage>
        <taxon>Bacteria</taxon>
        <taxon>Bacillati</taxon>
        <taxon>Bacillota</taxon>
        <taxon>Clostridia</taxon>
        <taxon>Lachnospirales</taxon>
        <taxon>Lachnospiraceae</taxon>
        <taxon>Wansuia</taxon>
    </lineage>
</organism>
<feature type="domain" description="Major facilitator superfamily (MFS) profile" evidence="7">
    <location>
        <begin position="1"/>
        <end position="410"/>
    </location>
</feature>
<evidence type="ECO:0000256" key="6">
    <source>
        <dbReference type="SAM" id="Phobius"/>
    </source>
</evidence>
<feature type="transmembrane region" description="Helical" evidence="6">
    <location>
        <begin position="321"/>
        <end position="338"/>
    </location>
</feature>
<comment type="subcellular location">
    <subcellularLocation>
        <location evidence="1">Cell membrane</location>
        <topology evidence="1">Multi-pass membrane protein</topology>
    </subcellularLocation>
</comment>
<dbReference type="RefSeq" id="WP_249322630.1">
    <property type="nucleotide sequence ID" value="NZ_JACRTK010000001.1"/>
</dbReference>
<keyword evidence="3 6" id="KW-0812">Transmembrane</keyword>
<keyword evidence="2" id="KW-0813">Transport</keyword>
<feature type="transmembrane region" description="Helical" evidence="6">
    <location>
        <begin position="358"/>
        <end position="375"/>
    </location>
</feature>
<dbReference type="PROSITE" id="PS50850">
    <property type="entry name" value="MFS"/>
    <property type="match status" value="1"/>
</dbReference>
<feature type="transmembrane region" description="Helical" evidence="6">
    <location>
        <begin position="7"/>
        <end position="25"/>
    </location>
</feature>
<evidence type="ECO:0000256" key="4">
    <source>
        <dbReference type="ARBA" id="ARBA00022989"/>
    </source>
</evidence>
<evidence type="ECO:0000313" key="9">
    <source>
        <dbReference type="Proteomes" id="UP000601522"/>
    </source>
</evidence>